<dbReference type="GO" id="GO:0016651">
    <property type="term" value="F:oxidoreductase activity, acting on NAD(P)H"/>
    <property type="evidence" value="ECO:0007669"/>
    <property type="project" value="TreeGrafter"/>
</dbReference>
<dbReference type="AlphaFoldDB" id="A0A507E2F5"/>
<keyword evidence="5" id="KW-1185">Reference proteome</keyword>
<feature type="domain" description="Enoyl reductase (ER)" evidence="3">
    <location>
        <begin position="13"/>
        <end position="347"/>
    </location>
</feature>
<dbReference type="CDD" id="cd05276">
    <property type="entry name" value="p53_inducible_oxidoreductase"/>
    <property type="match status" value="1"/>
</dbReference>
<dbReference type="Pfam" id="PF00107">
    <property type="entry name" value="ADH_zinc_N"/>
    <property type="match status" value="1"/>
</dbReference>
<proteinExistence type="predicted"/>
<dbReference type="Gene3D" id="3.90.180.10">
    <property type="entry name" value="Medium-chain alcohol dehydrogenases, catalytic domain"/>
    <property type="match status" value="1"/>
</dbReference>
<organism evidence="4 5">
    <name type="scientific">Powellomyces hirtus</name>
    <dbReference type="NCBI Taxonomy" id="109895"/>
    <lineage>
        <taxon>Eukaryota</taxon>
        <taxon>Fungi</taxon>
        <taxon>Fungi incertae sedis</taxon>
        <taxon>Chytridiomycota</taxon>
        <taxon>Chytridiomycota incertae sedis</taxon>
        <taxon>Chytridiomycetes</taxon>
        <taxon>Spizellomycetales</taxon>
        <taxon>Powellomycetaceae</taxon>
        <taxon>Powellomyces</taxon>
    </lineage>
</organism>
<dbReference type="InterPro" id="IPR013149">
    <property type="entry name" value="ADH-like_C"/>
</dbReference>
<dbReference type="InterPro" id="IPR014189">
    <property type="entry name" value="Quinone_OxRdtase_PIG3"/>
</dbReference>
<dbReference type="InterPro" id="IPR011032">
    <property type="entry name" value="GroES-like_sf"/>
</dbReference>
<protein>
    <recommendedName>
        <fullName evidence="3">Enoyl reductase (ER) domain-containing protein</fullName>
    </recommendedName>
</protein>
<dbReference type="EMBL" id="QEAQ01000044">
    <property type="protein sequence ID" value="TPX57962.1"/>
    <property type="molecule type" value="Genomic_DNA"/>
</dbReference>
<accession>A0A507E2F5</accession>
<dbReference type="SUPFAM" id="SSF51735">
    <property type="entry name" value="NAD(P)-binding Rossmann-fold domains"/>
    <property type="match status" value="1"/>
</dbReference>
<dbReference type="STRING" id="109895.A0A507E2F5"/>
<keyword evidence="2" id="KW-0560">Oxidoreductase</keyword>
<keyword evidence="1" id="KW-0521">NADP</keyword>
<evidence type="ECO:0000259" key="3">
    <source>
        <dbReference type="SMART" id="SM00829"/>
    </source>
</evidence>
<dbReference type="InterPro" id="IPR013154">
    <property type="entry name" value="ADH-like_N"/>
</dbReference>
<dbReference type="Pfam" id="PF08240">
    <property type="entry name" value="ADH_N"/>
    <property type="match status" value="1"/>
</dbReference>
<dbReference type="PANTHER" id="PTHR48106:SF18">
    <property type="entry name" value="QUINONE OXIDOREDUCTASE PIG3"/>
    <property type="match status" value="1"/>
</dbReference>
<dbReference type="InterPro" id="IPR020843">
    <property type="entry name" value="ER"/>
</dbReference>
<dbReference type="Proteomes" id="UP000318582">
    <property type="component" value="Unassembled WGS sequence"/>
</dbReference>
<evidence type="ECO:0000256" key="2">
    <source>
        <dbReference type="ARBA" id="ARBA00023002"/>
    </source>
</evidence>
<sequence length="352" mass="38045">MPSMRVVEVKKPGSADGLALGTADKPLPNRNDLLVKVHSFALNRMDIMQRDGKYPVPPGASPILGVEFAGVVEAAGDGVTKAKVGDRICGLLSGGCYAEVRTELSADLVSGHILTSSQYVLVPEDLAIPIPDNVSFEKAAAFPEAQFTAYQALFWINDLKEGEDVLIHAGASGVGLAAIQLAKWKRAGRIIATAGTASKLKHCKEHGATHAINYKEESFKEKINEITEGKGVNCIVDFIGATYWNDNIASLGRDGRMVLLGFLGGMKLDQFDLSPLLLKRLKIEGSTLRSRSEEYTARLRTAVVKDVLPMLASGALDVRICKVFPWTEIVDAHKYMEGNHNEGKIVVTITSE</sequence>
<dbReference type="SUPFAM" id="SSF50129">
    <property type="entry name" value="GroES-like"/>
    <property type="match status" value="1"/>
</dbReference>
<dbReference type="InterPro" id="IPR036291">
    <property type="entry name" value="NAD(P)-bd_dom_sf"/>
</dbReference>
<name>A0A507E2F5_9FUNG</name>
<dbReference type="GO" id="GO:0070402">
    <property type="term" value="F:NADPH binding"/>
    <property type="evidence" value="ECO:0007669"/>
    <property type="project" value="TreeGrafter"/>
</dbReference>
<reference evidence="4 5" key="1">
    <citation type="journal article" date="2019" name="Sci. Rep.">
        <title>Comparative genomics of chytrid fungi reveal insights into the obligate biotrophic and pathogenic lifestyle of Synchytrium endobioticum.</title>
        <authorList>
            <person name="van de Vossenberg B.T.L.H."/>
            <person name="Warris S."/>
            <person name="Nguyen H.D.T."/>
            <person name="van Gent-Pelzer M.P.E."/>
            <person name="Joly D.L."/>
            <person name="van de Geest H.C."/>
            <person name="Bonants P.J.M."/>
            <person name="Smith D.S."/>
            <person name="Levesque C.A."/>
            <person name="van der Lee T.A.J."/>
        </authorList>
    </citation>
    <scope>NUCLEOTIDE SEQUENCE [LARGE SCALE GENOMIC DNA]</scope>
    <source>
        <strain evidence="4 5">CBS 809.83</strain>
    </source>
</reference>
<dbReference type="Gene3D" id="3.40.50.720">
    <property type="entry name" value="NAD(P)-binding Rossmann-like Domain"/>
    <property type="match status" value="1"/>
</dbReference>
<dbReference type="SMART" id="SM00829">
    <property type="entry name" value="PKS_ER"/>
    <property type="match status" value="1"/>
</dbReference>
<dbReference type="PANTHER" id="PTHR48106">
    <property type="entry name" value="QUINONE OXIDOREDUCTASE PIG3-RELATED"/>
    <property type="match status" value="1"/>
</dbReference>
<evidence type="ECO:0000313" key="5">
    <source>
        <dbReference type="Proteomes" id="UP000318582"/>
    </source>
</evidence>
<comment type="caution">
    <text evidence="4">The sequence shown here is derived from an EMBL/GenBank/DDBJ whole genome shotgun (WGS) entry which is preliminary data.</text>
</comment>
<evidence type="ECO:0000256" key="1">
    <source>
        <dbReference type="ARBA" id="ARBA00022857"/>
    </source>
</evidence>
<gene>
    <name evidence="4" type="ORF">PhCBS80983_g03470</name>
</gene>
<evidence type="ECO:0000313" key="4">
    <source>
        <dbReference type="EMBL" id="TPX57962.1"/>
    </source>
</evidence>